<sequence length="958" mass="109056">MWLRDMLAKEKDLNARVMTFNHNTSWEAYALNKSLRDHGNDLLQALRTARHDGKAKSRPIIFIGHSFGGLIIKQALVNADPADNFGFNVRDKAYGFIFLGTPHKGASIAPAGRILSLFGSWKGSSTSLLEYLKPGSQINNGLHQAFLTYLDRKIKRTVCVYEAVKQAFYRMPIIHVVDRSSAVIDQSIEIGFEKDHRNMQRFSDPEDEDYKKILGYIKDWAKEADAQLRDKTQDEQDCLRSLSFQDMEQRPKLAAGATTKTCAWLLKHENYTSWLAQPHPVLCIVGKPGTGKSTLLNYAFEKARDEAQHSNDVIASFFFFDRGSDLRKSSCGLFRSLLHQLLNKDPDMLPAFKKTGSDHEWAEKELQTLLKEWILSPSRNRPIRIYVDALDEAGRDDAAKLMKYFEELTKPPSPAGASFQICFSCRHYPVVVPKDALKISVEEENNEDIATYVQENLKDHFSDANKAELEREIIGKASSIFQWVVLVIPIIIKSQQDGENVRKIRQEIEKIPSELSDLYEHILSPIKEQKQKGAVQLMQWVCFAERSLSLEELRFAMVVDVTNELKSLQDYKDSVDFAETDEQMRLRVTSYSGGLAETVKVANKHIVQFIHQSVKDYLIEGGLQKLDTSFFHDVNGYLRRGGLPSLDESLSNDVVGLAHFRISRSCVKYVTLEEVLGDVERYDRPEARRGAGEVHRRFPFLRYANKWTSHAEIVEKQRIPQIDLLDLFRWPSKDTIESWVQFMHVDEYLYTNFHERSPGARTSLGVFSRYGLLSVVKAMIKRDGLEIDSKEVFGRTPLLLAAQWGHEDVVRLLIEKGADIDSKDRRGRTSLSEAAGEGREDMVRLLIEKGADIDSKDHGGQTSLSEAAGERREDMVRLLIEKGADIDSKDVMEVTPLLRAVKWGHKDMIRLLIELGADIKSKDRYGRTLLFEARRQGHENVVSLLIEKGGIDIDSKES</sequence>
<dbReference type="InterPro" id="IPR027417">
    <property type="entry name" value="P-loop_NTPase"/>
</dbReference>
<keyword evidence="2" id="KW-0040">ANK repeat</keyword>
<dbReference type="PANTHER" id="PTHR10039:SF5">
    <property type="entry name" value="NACHT DOMAIN-CONTAINING PROTEIN"/>
    <property type="match status" value="1"/>
</dbReference>
<evidence type="ECO:0000256" key="2">
    <source>
        <dbReference type="PROSITE-ProRule" id="PRU00023"/>
    </source>
</evidence>
<evidence type="ECO:0000256" key="1">
    <source>
        <dbReference type="ARBA" id="ARBA00022737"/>
    </source>
</evidence>
<dbReference type="InterPro" id="IPR029058">
    <property type="entry name" value="AB_hydrolase_fold"/>
</dbReference>
<evidence type="ECO:0000259" key="3">
    <source>
        <dbReference type="Pfam" id="PF22939"/>
    </source>
</evidence>
<keyword evidence="6" id="KW-1185">Reference proteome</keyword>
<feature type="repeat" description="ANK" evidence="2">
    <location>
        <begin position="859"/>
        <end position="891"/>
    </location>
</feature>
<feature type="repeat" description="ANK" evidence="2">
    <location>
        <begin position="793"/>
        <end position="825"/>
    </location>
</feature>
<dbReference type="Gene3D" id="1.25.40.20">
    <property type="entry name" value="Ankyrin repeat-containing domain"/>
    <property type="match status" value="1"/>
</dbReference>
<dbReference type="InterPro" id="IPR056884">
    <property type="entry name" value="NPHP3-like_N"/>
</dbReference>
<dbReference type="SMART" id="SM00248">
    <property type="entry name" value="ANK"/>
    <property type="match status" value="6"/>
</dbReference>
<dbReference type="PRINTS" id="PR01415">
    <property type="entry name" value="ANKYRIN"/>
</dbReference>
<dbReference type="Gene3D" id="3.40.50.1820">
    <property type="entry name" value="alpha/beta hydrolase"/>
    <property type="match status" value="1"/>
</dbReference>
<keyword evidence="1" id="KW-0677">Repeat</keyword>
<comment type="caution">
    <text evidence="5">The sequence shown here is derived from an EMBL/GenBank/DDBJ whole genome shotgun (WGS) entry which is preliminary data.</text>
</comment>
<dbReference type="SUPFAM" id="SSF53474">
    <property type="entry name" value="alpha/beta-Hydrolases"/>
    <property type="match status" value="1"/>
</dbReference>
<protein>
    <submittedName>
        <fullName evidence="5">Uncharacterized protein</fullName>
    </submittedName>
</protein>
<dbReference type="PANTHER" id="PTHR10039">
    <property type="entry name" value="AMELOGENIN"/>
    <property type="match status" value="1"/>
</dbReference>
<dbReference type="PROSITE" id="PS50297">
    <property type="entry name" value="ANK_REP_REGION"/>
    <property type="match status" value="4"/>
</dbReference>
<evidence type="ECO:0000313" key="6">
    <source>
        <dbReference type="Proteomes" id="UP000578531"/>
    </source>
</evidence>
<dbReference type="Pfam" id="PF24883">
    <property type="entry name" value="NPHP3_N"/>
    <property type="match status" value="1"/>
</dbReference>
<dbReference type="GeneID" id="59285099"/>
<dbReference type="AlphaFoldDB" id="A0A8H6L7D2"/>
<evidence type="ECO:0000259" key="4">
    <source>
        <dbReference type="Pfam" id="PF24883"/>
    </source>
</evidence>
<dbReference type="Gene3D" id="3.40.50.300">
    <property type="entry name" value="P-loop containing nucleotide triphosphate hydrolases"/>
    <property type="match status" value="1"/>
</dbReference>
<evidence type="ECO:0000313" key="5">
    <source>
        <dbReference type="EMBL" id="KAF6238464.1"/>
    </source>
</evidence>
<accession>A0A8H6L7D2</accession>
<dbReference type="OrthoDB" id="1577640at2759"/>
<dbReference type="RefSeq" id="XP_037167766.1">
    <property type="nucleotide sequence ID" value="XM_037305358.1"/>
</dbReference>
<feature type="domain" description="Nephrocystin 3-like N-terminal" evidence="4">
    <location>
        <begin position="261"/>
        <end position="426"/>
    </location>
</feature>
<feature type="repeat" description="ANK" evidence="2">
    <location>
        <begin position="826"/>
        <end position="858"/>
    </location>
</feature>
<organism evidence="5 6">
    <name type="scientific">Letharia columbiana</name>
    <dbReference type="NCBI Taxonomy" id="112416"/>
    <lineage>
        <taxon>Eukaryota</taxon>
        <taxon>Fungi</taxon>
        <taxon>Dikarya</taxon>
        <taxon>Ascomycota</taxon>
        <taxon>Pezizomycotina</taxon>
        <taxon>Lecanoromycetes</taxon>
        <taxon>OSLEUM clade</taxon>
        <taxon>Lecanoromycetidae</taxon>
        <taxon>Lecanorales</taxon>
        <taxon>Lecanorineae</taxon>
        <taxon>Parmeliaceae</taxon>
        <taxon>Letharia</taxon>
    </lineage>
</organism>
<dbReference type="InterPro" id="IPR054471">
    <property type="entry name" value="GPIID_WHD"/>
</dbReference>
<dbReference type="InterPro" id="IPR036770">
    <property type="entry name" value="Ankyrin_rpt-contain_sf"/>
</dbReference>
<reference evidence="5 6" key="1">
    <citation type="journal article" date="2020" name="Genomics">
        <title>Complete, high-quality genomes from long-read metagenomic sequencing of two wolf lichen thalli reveals enigmatic genome architecture.</title>
        <authorList>
            <person name="McKenzie S.K."/>
            <person name="Walston R.F."/>
            <person name="Allen J.L."/>
        </authorList>
    </citation>
    <scope>NUCLEOTIDE SEQUENCE [LARGE SCALE GENOMIC DNA]</scope>
    <source>
        <strain evidence="5">WasteWater2</strain>
    </source>
</reference>
<dbReference type="EMBL" id="JACCJC010000009">
    <property type="protein sequence ID" value="KAF6238464.1"/>
    <property type="molecule type" value="Genomic_DNA"/>
</dbReference>
<feature type="domain" description="GPI inositol-deacylase winged helix" evidence="3">
    <location>
        <begin position="530"/>
        <end position="624"/>
    </location>
</feature>
<name>A0A8H6L7D2_9LECA</name>
<feature type="repeat" description="ANK" evidence="2">
    <location>
        <begin position="892"/>
        <end position="924"/>
    </location>
</feature>
<dbReference type="SUPFAM" id="SSF48403">
    <property type="entry name" value="Ankyrin repeat"/>
    <property type="match status" value="1"/>
</dbReference>
<proteinExistence type="predicted"/>
<dbReference type="Pfam" id="PF22939">
    <property type="entry name" value="WHD_GPIID"/>
    <property type="match status" value="1"/>
</dbReference>
<dbReference type="SUPFAM" id="SSF52540">
    <property type="entry name" value="P-loop containing nucleoside triphosphate hydrolases"/>
    <property type="match status" value="1"/>
</dbReference>
<dbReference type="PROSITE" id="PS50088">
    <property type="entry name" value="ANK_REPEAT"/>
    <property type="match status" value="4"/>
</dbReference>
<gene>
    <name evidence="5" type="ORF">HO173_003431</name>
</gene>
<dbReference type="InterPro" id="IPR002110">
    <property type="entry name" value="Ankyrin_rpt"/>
</dbReference>
<dbReference type="Proteomes" id="UP000578531">
    <property type="component" value="Unassembled WGS sequence"/>
</dbReference>
<dbReference type="Pfam" id="PF12796">
    <property type="entry name" value="Ank_2"/>
    <property type="match status" value="2"/>
</dbReference>